<dbReference type="Gene3D" id="3.40.50.720">
    <property type="entry name" value="NAD(P)-binding Rossmann-like Domain"/>
    <property type="match status" value="1"/>
</dbReference>
<reference evidence="3 4" key="1">
    <citation type="submission" date="2016-08" db="EMBL/GenBank/DDBJ databases">
        <title>A Parts List for Fungal Cellulosomes Revealed by Comparative Genomics.</title>
        <authorList>
            <consortium name="DOE Joint Genome Institute"/>
            <person name="Haitjema C.H."/>
            <person name="Gilmore S.P."/>
            <person name="Henske J.K."/>
            <person name="Solomon K.V."/>
            <person name="De Groot R."/>
            <person name="Kuo A."/>
            <person name="Mondo S.J."/>
            <person name="Salamov A.A."/>
            <person name="Labutti K."/>
            <person name="Zhao Z."/>
            <person name="Chiniquy J."/>
            <person name="Barry K."/>
            <person name="Brewer H.M."/>
            <person name="Purvine S.O."/>
            <person name="Wright A.T."/>
            <person name="Boxma B."/>
            <person name="Van Alen T."/>
            <person name="Hackstein J.H."/>
            <person name="Baker S.E."/>
            <person name="Grigoriev I.V."/>
            <person name="O'Malley M.A."/>
        </authorList>
    </citation>
    <scope>NUCLEOTIDE SEQUENCE [LARGE SCALE GENOMIC DNA]</scope>
    <source>
        <strain evidence="3 4">G1</strain>
    </source>
</reference>
<feature type="transmembrane region" description="Helical" evidence="1">
    <location>
        <begin position="442"/>
        <end position="461"/>
    </location>
</feature>
<keyword evidence="1" id="KW-1133">Transmembrane helix</keyword>
<dbReference type="Proteomes" id="UP000193920">
    <property type="component" value="Unassembled WGS sequence"/>
</dbReference>
<dbReference type="Pfam" id="PF03435">
    <property type="entry name" value="Sacchrp_dh_NADP"/>
    <property type="match status" value="1"/>
</dbReference>
<dbReference type="EMBL" id="MCOG01000213">
    <property type="protein sequence ID" value="ORY25316.1"/>
    <property type="molecule type" value="Genomic_DNA"/>
</dbReference>
<dbReference type="InterPro" id="IPR023181">
    <property type="entry name" value="Homospermid_syn-like_C"/>
</dbReference>
<dbReference type="InterPro" id="IPR005097">
    <property type="entry name" value="Sacchrp_dh_NADP-bd"/>
</dbReference>
<protein>
    <submittedName>
        <fullName evidence="3">Homospermidine synthase</fullName>
    </submittedName>
</protein>
<feature type="domain" description="Saccharopine dehydrogenase NADP binding" evidence="2">
    <location>
        <begin position="21"/>
        <end position="138"/>
    </location>
</feature>
<proteinExistence type="predicted"/>
<accession>A0A1Y2AS58</accession>
<evidence type="ECO:0000313" key="4">
    <source>
        <dbReference type="Proteomes" id="UP000193920"/>
    </source>
</evidence>
<keyword evidence="1" id="KW-0812">Transmembrane</keyword>
<evidence type="ECO:0000313" key="3">
    <source>
        <dbReference type="EMBL" id="ORY25316.1"/>
    </source>
</evidence>
<organism evidence="3 4">
    <name type="scientific">Neocallimastix californiae</name>
    <dbReference type="NCBI Taxonomy" id="1754190"/>
    <lineage>
        <taxon>Eukaryota</taxon>
        <taxon>Fungi</taxon>
        <taxon>Fungi incertae sedis</taxon>
        <taxon>Chytridiomycota</taxon>
        <taxon>Chytridiomycota incertae sedis</taxon>
        <taxon>Neocallimastigomycetes</taxon>
        <taxon>Neocallimastigales</taxon>
        <taxon>Neocallimastigaceae</taxon>
        <taxon>Neocallimastix</taxon>
    </lineage>
</organism>
<dbReference type="OrthoDB" id="2151234at2759"/>
<evidence type="ECO:0000256" key="1">
    <source>
        <dbReference type="SAM" id="Phobius"/>
    </source>
</evidence>
<dbReference type="AlphaFoldDB" id="A0A1Y2AS58"/>
<sequence>MVVLLDNQEYDIVQDIKRRCVILGFGGVAKPVCHILATRYPMKEYVLVDKKRITDKEIEIFGQKRVSRLELDIQPDELFDSIMYILKDGDVVCDFFGCNETLDILHACHLKKGIVYVNASIEENILKPYPSQNALYQAFFDFKEKYQPIFTGCIDAGANPGMITHFTILGIYSMAKHAIKNKVPDSDKIQVLLNKKDIAGLAEIMKVDVIHISEIEQLEPNDPSKLKGFVTNSWCIESFHDEWFINAEVTMGTHDQKSLSGKGYSRIPSSGPPTVKCPFPLYMKTACPSEVFTGKVVRHPETIEISKIFSNENHVPTVAFVYHPSKLPRLNVMQKGWENLPGKVFDESNSGPLSGQETMGATLISSREDIPPRWFGSIVSCEQEREVGTQSNPTTLQVAAGIISHLMLSLEDPEKGLCMPHDFDSEKILEIAKPFLGTIVKIYLLISTLLLLGIIFNYRVIQRNKVYIYMDYFILLKNNNNSNE</sequence>
<gene>
    <name evidence="3" type="ORF">LY90DRAFT_674920</name>
</gene>
<comment type="caution">
    <text evidence="3">The sequence shown here is derived from an EMBL/GenBank/DDBJ whole genome shotgun (WGS) entry which is preliminary data.</text>
</comment>
<keyword evidence="1" id="KW-0472">Membrane</keyword>
<dbReference type="Gene3D" id="3.30.360.30">
    <property type="entry name" value="homospermidine synthase like"/>
    <property type="match status" value="1"/>
</dbReference>
<evidence type="ECO:0000259" key="2">
    <source>
        <dbReference type="Pfam" id="PF03435"/>
    </source>
</evidence>
<name>A0A1Y2AS58_9FUNG</name>
<keyword evidence="4" id="KW-1185">Reference proteome</keyword>